<evidence type="ECO:0000256" key="1">
    <source>
        <dbReference type="SAM" id="SignalP"/>
    </source>
</evidence>
<dbReference type="EMBL" id="AB853026">
    <property type="protein sequence ID" value="BAO19181.1"/>
    <property type="molecule type" value="Genomic_DNA"/>
</dbReference>
<dbReference type="PROSITE" id="PS51257">
    <property type="entry name" value="PROKAR_LIPOPROTEIN"/>
    <property type="match status" value="1"/>
</dbReference>
<keyword evidence="1" id="KW-0732">Signal</keyword>
<reference evidence="2" key="1">
    <citation type="journal article" date="2014" name="Microbiology">
        <title>A 2,4-dichlorophenoxyacetic acid degradation plasmid pM7012 discloses distribution of an unclassified megaplasmid group across bacterial species.</title>
        <authorList>
            <person name="Sakai Y."/>
            <person name="Ogawa N."/>
            <person name="Shimomura Y."/>
            <person name="Fujii T."/>
        </authorList>
    </citation>
    <scope>NUCLEOTIDE SEQUENCE</scope>
    <source>
        <strain evidence="2">M701</strain>
    </source>
</reference>
<keyword evidence="2" id="KW-0614">Plasmid</keyword>
<dbReference type="RefSeq" id="WP_023842722.1">
    <property type="nucleotide sequence ID" value="NC_022995.1"/>
</dbReference>
<geneLocation type="plasmid" evidence="2">
    <name>pM7012</name>
</geneLocation>
<reference evidence="2" key="2">
    <citation type="submission" date="2024-06" db="EMBL/GenBank/DDBJ databases">
        <authorList>
            <person name="Sakai Y."/>
            <person name="Fujii T."/>
        </authorList>
    </citation>
    <scope>NUCLEOTIDE SEQUENCE</scope>
    <source>
        <strain evidence="2">M701</strain>
        <plasmid evidence="2">pM7012</plasmid>
    </source>
</reference>
<organism evidence="2">
    <name type="scientific">Burkholderia sp. M701</name>
    <dbReference type="NCBI Taxonomy" id="326454"/>
    <lineage>
        <taxon>Bacteria</taxon>
        <taxon>Pseudomonadati</taxon>
        <taxon>Pseudomonadota</taxon>
        <taxon>Betaproteobacteria</taxon>
        <taxon>Burkholderiales</taxon>
        <taxon>Burkholderiaceae</taxon>
        <taxon>Burkholderia</taxon>
    </lineage>
</organism>
<feature type="signal peptide" evidence="1">
    <location>
        <begin position="1"/>
        <end position="22"/>
    </location>
</feature>
<keyword evidence="2" id="KW-0449">Lipoprotein</keyword>
<evidence type="ECO:0000313" key="2">
    <source>
        <dbReference type="EMBL" id="BAO19181.1"/>
    </source>
</evidence>
<dbReference type="AlphaFoldDB" id="V5YQG7"/>
<protein>
    <submittedName>
        <fullName evidence="2">Lipoprotein</fullName>
    </submittedName>
</protein>
<sequence length="129" mass="13507">MKKISFLVPVIVAAMLAGCATAGNEHLESASQETVGASIVQGKSTKADVSNAYGAANKVSFTDSGLEIWTYEYAHATPKAINFVPVANLFVHGADVQKKSLTVLFDDKGVVKKFTFAASNDVVKGGIGQ</sequence>
<name>V5YQG7_9BURK</name>
<proteinExistence type="predicted"/>
<feature type="chain" id="PRO_5004744626" evidence="1">
    <location>
        <begin position="23"/>
        <end position="129"/>
    </location>
</feature>
<accession>V5YQG7</accession>